<dbReference type="InterPro" id="IPR002885">
    <property type="entry name" value="PPR_rpt"/>
</dbReference>
<dbReference type="PROSITE" id="PS51375">
    <property type="entry name" value="PPR"/>
    <property type="match status" value="2"/>
</dbReference>
<dbReference type="InterPro" id="IPR011990">
    <property type="entry name" value="TPR-like_helical_dom_sf"/>
</dbReference>
<dbReference type="GO" id="GO:0009451">
    <property type="term" value="P:RNA modification"/>
    <property type="evidence" value="ECO:0007669"/>
    <property type="project" value="InterPro"/>
</dbReference>
<dbReference type="EMBL" id="VDCV01000014">
    <property type="protein sequence ID" value="KAB5526776.1"/>
    <property type="molecule type" value="Genomic_DNA"/>
</dbReference>
<evidence type="ECO:0000313" key="6">
    <source>
        <dbReference type="Proteomes" id="UP000326939"/>
    </source>
</evidence>
<dbReference type="FunFam" id="1.25.40.10:FF:002808">
    <property type="entry name" value="Uncharacterized protein"/>
    <property type="match status" value="1"/>
</dbReference>
<sequence>MAAYSFLACYGHFQLAQSLFSTSYLSSTSFHLDFGFVKNVLALDTSINMHTRAELVPCSKLKHLSWWNSPIEAEFENQEPKQIYSSVFATSHVMASSLSFLSQPRIRPVTKRPPNPSISFLELLNVSGKSLQVTKNNDLAVVSRVYQREIASVQGENPVNPDFKRLCKERKVEAALETMDEKERNGGSADLLDIVKLVQICADLKLLEAGKKVDGYVTRSSSKFKSSVVVLNKLVEMYCKLGDTNRAREIFEQMGARNLDSWNKMLLGLAENKEGEKAIEIFSQMKGDGIRPDGSSFAGVLMACVCVGEEKEGQKHFESMSRDYGITPTVEHYEAMVDLLGRTGKIEEAEELVSNIPVDPNTRIWETLQKYSKTRAQGQLGYPLSPPGLKLGDMKREKDNLNTNHRRVTSDRSKAYEKLRSLSKEVRDAGYVPDTRFVLHDLDQEAKEKALFYHSERLAIAYGLINTPPGTTLRIMKNLRICGDCHNFIKILSKIEDREFIVRDNKRFHHFKAGNCSCRDYW</sequence>
<keyword evidence="6" id="KW-1185">Reference proteome</keyword>
<evidence type="ECO:0000313" key="5">
    <source>
        <dbReference type="EMBL" id="KAB5526776.1"/>
    </source>
</evidence>
<dbReference type="GO" id="GO:0003723">
    <property type="term" value="F:RNA binding"/>
    <property type="evidence" value="ECO:0007669"/>
    <property type="project" value="InterPro"/>
</dbReference>
<dbReference type="Pfam" id="PF14432">
    <property type="entry name" value="DYW_deaminase"/>
    <property type="match status" value="1"/>
</dbReference>
<dbReference type="InterPro" id="IPR032867">
    <property type="entry name" value="DYW_dom"/>
</dbReference>
<evidence type="ECO:0000259" key="4">
    <source>
        <dbReference type="Pfam" id="PF14432"/>
    </source>
</evidence>
<feature type="repeat" description="PPR" evidence="3">
    <location>
        <begin position="258"/>
        <end position="292"/>
    </location>
</feature>
<reference evidence="6" key="1">
    <citation type="journal article" date="2019" name="Gigascience">
        <title>De novo genome assembly of the endangered Acer yangbiense, a plant species with extremely small populations endemic to Yunnan Province, China.</title>
        <authorList>
            <person name="Yang J."/>
            <person name="Wariss H.M."/>
            <person name="Tao L."/>
            <person name="Zhang R."/>
            <person name="Yun Q."/>
            <person name="Hollingsworth P."/>
            <person name="Dao Z."/>
            <person name="Luo G."/>
            <person name="Guo H."/>
            <person name="Ma Y."/>
            <person name="Sun W."/>
        </authorList>
    </citation>
    <scope>NUCLEOTIDE SEQUENCE [LARGE SCALE GENOMIC DNA]</scope>
    <source>
        <strain evidence="6">cv. br00</strain>
    </source>
</reference>
<dbReference type="NCBIfam" id="TIGR00756">
    <property type="entry name" value="PPR"/>
    <property type="match status" value="2"/>
</dbReference>
<evidence type="ECO:0000256" key="2">
    <source>
        <dbReference type="ARBA" id="ARBA00022737"/>
    </source>
</evidence>
<accession>A0A5N5K7F3</accession>
<dbReference type="Gene3D" id="1.25.40.10">
    <property type="entry name" value="Tetratricopeptide repeat domain"/>
    <property type="match status" value="2"/>
</dbReference>
<keyword evidence="2" id="KW-0677">Repeat</keyword>
<protein>
    <recommendedName>
        <fullName evidence="4">DYW domain-containing protein</fullName>
    </recommendedName>
</protein>
<dbReference type="PANTHER" id="PTHR47926">
    <property type="entry name" value="PENTATRICOPEPTIDE REPEAT-CONTAINING PROTEIN"/>
    <property type="match status" value="1"/>
</dbReference>
<dbReference type="PANTHER" id="PTHR47926:SF347">
    <property type="entry name" value="PENTATRICOPEPTIDE REPEAT-CONTAINING PROTEIN"/>
    <property type="match status" value="1"/>
</dbReference>
<dbReference type="GO" id="GO:0008270">
    <property type="term" value="F:zinc ion binding"/>
    <property type="evidence" value="ECO:0007669"/>
    <property type="project" value="InterPro"/>
</dbReference>
<evidence type="ECO:0000256" key="3">
    <source>
        <dbReference type="PROSITE-ProRule" id="PRU00708"/>
    </source>
</evidence>
<dbReference type="Pfam" id="PF01535">
    <property type="entry name" value="PPR"/>
    <property type="match status" value="1"/>
</dbReference>
<feature type="domain" description="DYW" evidence="4">
    <location>
        <begin position="430"/>
        <end position="522"/>
    </location>
</feature>
<organism evidence="5 6">
    <name type="scientific">Salix brachista</name>
    <dbReference type="NCBI Taxonomy" id="2182728"/>
    <lineage>
        <taxon>Eukaryota</taxon>
        <taxon>Viridiplantae</taxon>
        <taxon>Streptophyta</taxon>
        <taxon>Embryophyta</taxon>
        <taxon>Tracheophyta</taxon>
        <taxon>Spermatophyta</taxon>
        <taxon>Magnoliopsida</taxon>
        <taxon>eudicotyledons</taxon>
        <taxon>Gunneridae</taxon>
        <taxon>Pentapetalae</taxon>
        <taxon>rosids</taxon>
        <taxon>fabids</taxon>
        <taxon>Malpighiales</taxon>
        <taxon>Salicaceae</taxon>
        <taxon>Saliceae</taxon>
        <taxon>Salix</taxon>
    </lineage>
</organism>
<comment type="caution">
    <text evidence="5">The sequence shown here is derived from an EMBL/GenBank/DDBJ whole genome shotgun (WGS) entry which is preliminary data.</text>
</comment>
<dbReference type="Proteomes" id="UP000326939">
    <property type="component" value="Chromosome 14"/>
</dbReference>
<dbReference type="AlphaFoldDB" id="A0A5N5K7F3"/>
<comment type="similarity">
    <text evidence="1">Belongs to the PPR family. PCMP-H subfamily.</text>
</comment>
<gene>
    <name evidence="5" type="ORF">DKX38_020623</name>
</gene>
<name>A0A5N5K7F3_9ROSI</name>
<dbReference type="InterPro" id="IPR046960">
    <property type="entry name" value="PPR_At4g14850-like_plant"/>
</dbReference>
<dbReference type="Pfam" id="PF13812">
    <property type="entry name" value="PPR_3"/>
    <property type="match status" value="1"/>
</dbReference>
<feature type="repeat" description="PPR" evidence="3">
    <location>
        <begin position="227"/>
        <end position="257"/>
    </location>
</feature>
<evidence type="ECO:0000256" key="1">
    <source>
        <dbReference type="ARBA" id="ARBA00006643"/>
    </source>
</evidence>
<proteinExistence type="inferred from homology"/>